<evidence type="ECO:0000256" key="1">
    <source>
        <dbReference type="ARBA" id="ARBA00022603"/>
    </source>
</evidence>
<dbReference type="EMBL" id="HF935907">
    <property type="protein sequence ID" value="CCX32737.1"/>
    <property type="molecule type" value="Genomic_DNA"/>
</dbReference>
<dbReference type="eggNOG" id="KOG3010">
    <property type="taxonomic scope" value="Eukaryota"/>
</dbReference>
<gene>
    <name evidence="4" type="ORF">PCON_13588</name>
</gene>
<dbReference type="GO" id="GO:0032259">
    <property type="term" value="P:methylation"/>
    <property type="evidence" value="ECO:0007669"/>
    <property type="project" value="UniProtKB-KW"/>
</dbReference>
<evidence type="ECO:0000259" key="3">
    <source>
        <dbReference type="Pfam" id="PF13649"/>
    </source>
</evidence>
<organism evidence="4 5">
    <name type="scientific">Pyronema omphalodes (strain CBS 100304)</name>
    <name type="common">Pyronema confluens</name>
    <dbReference type="NCBI Taxonomy" id="1076935"/>
    <lineage>
        <taxon>Eukaryota</taxon>
        <taxon>Fungi</taxon>
        <taxon>Dikarya</taxon>
        <taxon>Ascomycota</taxon>
        <taxon>Pezizomycotina</taxon>
        <taxon>Pezizomycetes</taxon>
        <taxon>Pezizales</taxon>
        <taxon>Pyronemataceae</taxon>
        <taxon>Pyronema</taxon>
    </lineage>
</organism>
<dbReference type="AlphaFoldDB" id="U4LMC3"/>
<keyword evidence="1 4" id="KW-0489">Methyltransferase</keyword>
<dbReference type="OMA" id="WRATFDT"/>
<proteinExistence type="predicted"/>
<dbReference type="InterPro" id="IPR051052">
    <property type="entry name" value="Diverse_substrate_MTase"/>
</dbReference>
<dbReference type="Proteomes" id="UP000018144">
    <property type="component" value="Unassembled WGS sequence"/>
</dbReference>
<dbReference type="SUPFAM" id="SSF53335">
    <property type="entry name" value="S-adenosyl-L-methionine-dependent methyltransferases"/>
    <property type="match status" value="1"/>
</dbReference>
<dbReference type="PANTHER" id="PTHR44942:SF4">
    <property type="entry name" value="METHYLTRANSFERASE TYPE 11 DOMAIN-CONTAINING PROTEIN"/>
    <property type="match status" value="1"/>
</dbReference>
<keyword evidence="2 4" id="KW-0808">Transferase</keyword>
<protein>
    <submittedName>
        <fullName evidence="4">Similar to Uncharacterized methyltransferase-like C25B8.10 acc. no. Q9UTA8</fullName>
    </submittedName>
</protein>
<evidence type="ECO:0000313" key="4">
    <source>
        <dbReference type="EMBL" id="CCX32737.1"/>
    </source>
</evidence>
<dbReference type="CDD" id="cd02440">
    <property type="entry name" value="AdoMet_MTases"/>
    <property type="match status" value="1"/>
</dbReference>
<dbReference type="PANTHER" id="PTHR44942">
    <property type="entry name" value="METHYLTRANSF_11 DOMAIN-CONTAINING PROTEIN"/>
    <property type="match status" value="1"/>
</dbReference>
<evidence type="ECO:0000256" key="2">
    <source>
        <dbReference type="ARBA" id="ARBA00022679"/>
    </source>
</evidence>
<evidence type="ECO:0000313" key="5">
    <source>
        <dbReference type="Proteomes" id="UP000018144"/>
    </source>
</evidence>
<accession>U4LMC3</accession>
<reference evidence="4 5" key="1">
    <citation type="journal article" date="2013" name="PLoS Genet.">
        <title>The genome and development-dependent transcriptomes of Pyronema confluens: a window into fungal evolution.</title>
        <authorList>
            <person name="Traeger S."/>
            <person name="Altegoer F."/>
            <person name="Freitag M."/>
            <person name="Gabaldon T."/>
            <person name="Kempken F."/>
            <person name="Kumar A."/>
            <person name="Marcet-Houben M."/>
            <person name="Poggeler S."/>
            <person name="Stajich J.E."/>
            <person name="Nowrousian M."/>
        </authorList>
    </citation>
    <scope>NUCLEOTIDE SEQUENCE [LARGE SCALE GENOMIC DNA]</scope>
    <source>
        <strain evidence="5">CBS 100304</strain>
        <tissue evidence="4">Vegetative mycelium</tissue>
    </source>
</reference>
<dbReference type="GO" id="GO:0008168">
    <property type="term" value="F:methyltransferase activity"/>
    <property type="evidence" value="ECO:0007669"/>
    <property type="project" value="UniProtKB-KW"/>
</dbReference>
<dbReference type="Gene3D" id="3.40.50.150">
    <property type="entry name" value="Vaccinia Virus protein VP39"/>
    <property type="match status" value="1"/>
</dbReference>
<dbReference type="InterPro" id="IPR029063">
    <property type="entry name" value="SAM-dependent_MTases_sf"/>
</dbReference>
<name>U4LMC3_PYROM</name>
<dbReference type="STRING" id="1076935.U4LMC3"/>
<dbReference type="OrthoDB" id="10027013at2759"/>
<dbReference type="Pfam" id="PF13649">
    <property type="entry name" value="Methyltransf_25"/>
    <property type="match status" value="1"/>
</dbReference>
<keyword evidence="5" id="KW-1185">Reference proteome</keyword>
<feature type="domain" description="Methyltransferase" evidence="3">
    <location>
        <begin position="56"/>
        <end position="146"/>
    </location>
</feature>
<dbReference type="InterPro" id="IPR041698">
    <property type="entry name" value="Methyltransf_25"/>
</dbReference>
<sequence>MSDHSRSGTSTPLNPTALLGFSGASSYDSYRPSYNPIAFSHLLSQLNLAGRKNARILEIAAGTGKFTKLLSEREEEFVILATEPHGDMIKVLREKELRGVYVREGTAYEIPCEEGWAEGIVAAQAFHWFADTTSLHSFLSPLIPGGSLGFIWNVEDYNQTRTFSTATDWEGKLRDLNWEYTRDSVPRYKDEKWREVFDSDVAKEKWGPLGERLVREKVYLNEEGLWRRLGTLSNIANLSEGEKTEMKAKFDEIIRNATDAVRNEKGELEVHSTCHVAWTRKK</sequence>